<protein>
    <submittedName>
        <fullName evidence="1">Uncharacterized protein</fullName>
    </submittedName>
</protein>
<sequence length="116" mass="13098">MDACALDMLLRDFIAEVLRVLERRRHEPDLKPSLDAVCMAASARIRNEIPPDDFERLQIHVLLALQINGRCDHGVRLGFFWLAGEAVEHDFDSAEVARAAARLRDALMGRAPHGRE</sequence>
<organism evidence="1 2">
    <name type="scientific">Pararobbsia alpina</name>
    <dbReference type="NCBI Taxonomy" id="621374"/>
    <lineage>
        <taxon>Bacteria</taxon>
        <taxon>Pseudomonadati</taxon>
        <taxon>Pseudomonadota</taxon>
        <taxon>Betaproteobacteria</taxon>
        <taxon>Burkholderiales</taxon>
        <taxon>Burkholderiaceae</taxon>
        <taxon>Pararobbsia</taxon>
    </lineage>
</organism>
<dbReference type="Proteomes" id="UP000494115">
    <property type="component" value="Unassembled WGS sequence"/>
</dbReference>
<gene>
    <name evidence="1" type="ORF">LMG28138_01648</name>
</gene>
<dbReference type="EMBL" id="CADIKM010000005">
    <property type="protein sequence ID" value="CAB3783479.1"/>
    <property type="molecule type" value="Genomic_DNA"/>
</dbReference>
<dbReference type="RefSeq" id="WP_175104252.1">
    <property type="nucleotide sequence ID" value="NZ_CADIKM010000005.1"/>
</dbReference>
<proteinExistence type="predicted"/>
<name>A0A6S7C8A9_9BURK</name>
<dbReference type="AlphaFoldDB" id="A0A6S7C8A9"/>
<keyword evidence="2" id="KW-1185">Reference proteome</keyword>
<evidence type="ECO:0000313" key="2">
    <source>
        <dbReference type="Proteomes" id="UP000494115"/>
    </source>
</evidence>
<accession>A0A6S7C8A9</accession>
<evidence type="ECO:0000313" key="1">
    <source>
        <dbReference type="EMBL" id="CAB3783479.1"/>
    </source>
</evidence>
<reference evidence="1 2" key="1">
    <citation type="submission" date="2020-04" db="EMBL/GenBank/DDBJ databases">
        <authorList>
            <person name="De Canck E."/>
        </authorList>
    </citation>
    <scope>NUCLEOTIDE SEQUENCE [LARGE SCALE GENOMIC DNA]</scope>
    <source>
        <strain evidence="1 2">LMG 28138</strain>
    </source>
</reference>